<evidence type="ECO:0000313" key="1">
    <source>
        <dbReference type="EMBL" id="KAF5951108.1"/>
    </source>
</evidence>
<comment type="caution">
    <text evidence="1">The sequence shown here is derived from an EMBL/GenBank/DDBJ whole genome shotgun (WGS) entry which is preliminary data.</text>
</comment>
<dbReference type="Proteomes" id="UP000593564">
    <property type="component" value="Unassembled WGS sequence"/>
</dbReference>
<dbReference type="EMBL" id="JACBKZ010000005">
    <property type="protein sequence ID" value="KAF5951108.1"/>
    <property type="molecule type" value="Genomic_DNA"/>
</dbReference>
<accession>A0A7J7HGL6</accession>
<reference evidence="2" key="1">
    <citation type="journal article" date="2020" name="Nat. Commun.">
        <title>Genome assembly of wild tea tree DASZ reveals pedigree and selection history of tea varieties.</title>
        <authorList>
            <person name="Zhang W."/>
            <person name="Zhang Y."/>
            <person name="Qiu H."/>
            <person name="Guo Y."/>
            <person name="Wan H."/>
            <person name="Zhang X."/>
            <person name="Scossa F."/>
            <person name="Alseekh S."/>
            <person name="Zhang Q."/>
            <person name="Wang P."/>
            <person name="Xu L."/>
            <person name="Schmidt M.H."/>
            <person name="Jia X."/>
            <person name="Li D."/>
            <person name="Zhu A."/>
            <person name="Guo F."/>
            <person name="Chen W."/>
            <person name="Ni D."/>
            <person name="Usadel B."/>
            <person name="Fernie A.R."/>
            <person name="Wen W."/>
        </authorList>
    </citation>
    <scope>NUCLEOTIDE SEQUENCE [LARGE SCALE GENOMIC DNA]</scope>
    <source>
        <strain evidence="2">cv. G240</strain>
    </source>
</reference>
<protein>
    <submittedName>
        <fullName evidence="1">Uncharacterized protein</fullName>
    </submittedName>
</protein>
<keyword evidence="2" id="KW-1185">Reference proteome</keyword>
<evidence type="ECO:0000313" key="2">
    <source>
        <dbReference type="Proteomes" id="UP000593564"/>
    </source>
</evidence>
<sequence>MLDEFGVQNTSTKDRVEWGVSWLLLGSCSRTQTRWVGGLGGILSGKVLSML</sequence>
<name>A0A7J7HGL6_CAMSI</name>
<gene>
    <name evidence="1" type="ORF">HYC85_013101</name>
</gene>
<reference evidence="1 2" key="2">
    <citation type="submission" date="2020-07" db="EMBL/GenBank/DDBJ databases">
        <title>Genome assembly of wild tea tree DASZ reveals pedigree and selection history of tea varieties.</title>
        <authorList>
            <person name="Zhang W."/>
        </authorList>
    </citation>
    <scope>NUCLEOTIDE SEQUENCE [LARGE SCALE GENOMIC DNA]</scope>
    <source>
        <strain evidence="2">cv. G240</strain>
        <tissue evidence="1">Leaf</tissue>
    </source>
</reference>
<proteinExistence type="predicted"/>
<dbReference type="AlphaFoldDB" id="A0A7J7HGL6"/>
<organism evidence="1 2">
    <name type="scientific">Camellia sinensis</name>
    <name type="common">Tea plant</name>
    <name type="synonym">Thea sinensis</name>
    <dbReference type="NCBI Taxonomy" id="4442"/>
    <lineage>
        <taxon>Eukaryota</taxon>
        <taxon>Viridiplantae</taxon>
        <taxon>Streptophyta</taxon>
        <taxon>Embryophyta</taxon>
        <taxon>Tracheophyta</taxon>
        <taxon>Spermatophyta</taxon>
        <taxon>Magnoliopsida</taxon>
        <taxon>eudicotyledons</taxon>
        <taxon>Gunneridae</taxon>
        <taxon>Pentapetalae</taxon>
        <taxon>asterids</taxon>
        <taxon>Ericales</taxon>
        <taxon>Theaceae</taxon>
        <taxon>Camellia</taxon>
    </lineage>
</organism>